<feature type="non-terminal residue" evidence="4">
    <location>
        <position position="277"/>
    </location>
</feature>
<dbReference type="InterPro" id="IPR001478">
    <property type="entry name" value="PDZ"/>
</dbReference>
<dbReference type="Gene3D" id="2.30.42.10">
    <property type="match status" value="1"/>
</dbReference>
<dbReference type="AlphaFoldDB" id="A0A5J5CGW8"/>
<comment type="caution">
    <text evidence="4">The sequence shown here is derived from an EMBL/GenBank/DDBJ whole genome shotgun (WGS) entry which is preliminary data.</text>
</comment>
<dbReference type="PANTHER" id="PTHR14191">
    <property type="entry name" value="PDZ DOMAIN CONTAINING PROTEIN"/>
    <property type="match status" value="1"/>
</dbReference>
<dbReference type="PROSITE" id="PS50106">
    <property type="entry name" value="PDZ"/>
    <property type="match status" value="1"/>
</dbReference>
<feature type="region of interest" description="Disordered" evidence="2">
    <location>
        <begin position="71"/>
        <end position="106"/>
    </location>
</feature>
<protein>
    <recommendedName>
        <fullName evidence="3">PDZ domain-containing protein</fullName>
    </recommendedName>
</protein>
<accession>A0A5J5CGW8</accession>
<name>A0A5J5CGW8_9PERO</name>
<keyword evidence="6" id="KW-1185">Reference proteome</keyword>
<proteinExistence type="predicted"/>
<dbReference type="SMART" id="SM00228">
    <property type="entry name" value="PDZ"/>
    <property type="match status" value="1"/>
</dbReference>
<sequence length="277" mass="29433">MIWGQRSDVVLHRMPPGLIQLNTSYVRCYNPVQFHSIAKPMLPQTGGRGTHSGDQRARDAVGLEVKEKIATQQQVVGGGSETGRRAENATPAGESSLGLSSAEVELERSQLAQQGNKMSNLRPRLCVLEKGPSGYGFHLHGEKGKTGQFIRLVEPDTPASAAGLLAGDRLVFVNGESVEGESHQQVVARIRSTTGALEVIVVDGETAELLKKHNLQCRKEFVTEGIPLPGGDSDSDRGDSKSNGTPRGSSPVPPENGDASSESSDRSGRLSVSSSTK</sequence>
<dbReference type="EMBL" id="VOFY01000017">
    <property type="protein sequence ID" value="KAA8584100.1"/>
    <property type="molecule type" value="Genomic_DNA"/>
</dbReference>
<dbReference type="InterPro" id="IPR051067">
    <property type="entry name" value="NHER"/>
</dbReference>
<dbReference type="Proteomes" id="UP000327493">
    <property type="component" value="Chromosome 17"/>
</dbReference>
<dbReference type="GO" id="GO:0043495">
    <property type="term" value="F:protein-membrane adaptor activity"/>
    <property type="evidence" value="ECO:0007669"/>
    <property type="project" value="TreeGrafter"/>
</dbReference>
<dbReference type="EMBL" id="VOFY01000021">
    <property type="protein sequence ID" value="KAA8581037.1"/>
    <property type="molecule type" value="Genomic_DNA"/>
</dbReference>
<evidence type="ECO:0000313" key="5">
    <source>
        <dbReference type="EMBL" id="KAA8584100.1"/>
    </source>
</evidence>
<dbReference type="GO" id="GO:0005102">
    <property type="term" value="F:signaling receptor binding"/>
    <property type="evidence" value="ECO:0007669"/>
    <property type="project" value="TreeGrafter"/>
</dbReference>
<keyword evidence="1" id="KW-0677">Repeat</keyword>
<evidence type="ECO:0000256" key="1">
    <source>
        <dbReference type="ARBA" id="ARBA00022737"/>
    </source>
</evidence>
<feature type="region of interest" description="Disordered" evidence="2">
    <location>
        <begin position="223"/>
        <end position="277"/>
    </location>
</feature>
<reference evidence="4 6" key="1">
    <citation type="submission" date="2019-08" db="EMBL/GenBank/DDBJ databases">
        <title>A chromosome-level genome assembly, high-density linkage maps, and genome scans reveal the genomic architecture of hybrid incompatibilities underlying speciation via character displacement in darters (Percidae: Etheostominae).</title>
        <authorList>
            <person name="Moran R.L."/>
            <person name="Catchen J.M."/>
            <person name="Fuller R.C."/>
        </authorList>
    </citation>
    <scope>NUCLEOTIDE SEQUENCE [LARGE SCALE GENOMIC DNA]</scope>
    <source>
        <strain evidence="4">EspeVRDwgs_2016</strain>
        <tissue evidence="4">Muscle</tissue>
    </source>
</reference>
<organism evidence="4 6">
    <name type="scientific">Etheostoma spectabile</name>
    <name type="common">orangethroat darter</name>
    <dbReference type="NCBI Taxonomy" id="54343"/>
    <lineage>
        <taxon>Eukaryota</taxon>
        <taxon>Metazoa</taxon>
        <taxon>Chordata</taxon>
        <taxon>Craniata</taxon>
        <taxon>Vertebrata</taxon>
        <taxon>Euteleostomi</taxon>
        <taxon>Actinopterygii</taxon>
        <taxon>Neopterygii</taxon>
        <taxon>Teleostei</taxon>
        <taxon>Neoteleostei</taxon>
        <taxon>Acanthomorphata</taxon>
        <taxon>Eupercaria</taxon>
        <taxon>Perciformes</taxon>
        <taxon>Percoidei</taxon>
        <taxon>Percidae</taxon>
        <taxon>Etheostomatinae</taxon>
        <taxon>Etheostoma</taxon>
    </lineage>
</organism>
<feature type="domain" description="PDZ" evidence="3">
    <location>
        <begin position="125"/>
        <end position="205"/>
    </location>
</feature>
<dbReference type="Pfam" id="PF00595">
    <property type="entry name" value="PDZ"/>
    <property type="match status" value="1"/>
</dbReference>
<evidence type="ECO:0000256" key="2">
    <source>
        <dbReference type="SAM" id="MobiDB-lite"/>
    </source>
</evidence>
<dbReference type="SUPFAM" id="SSF50156">
    <property type="entry name" value="PDZ domain-like"/>
    <property type="match status" value="1"/>
</dbReference>
<evidence type="ECO:0000259" key="3">
    <source>
        <dbReference type="PROSITE" id="PS50106"/>
    </source>
</evidence>
<dbReference type="PANTHER" id="PTHR14191:SF7">
    <property type="entry name" value="NA(+)_H(+) EXCHANGE REGULATORY COFACTOR NHE-RF1"/>
    <property type="match status" value="1"/>
</dbReference>
<gene>
    <name evidence="4" type="ORF">FQN60_002618</name>
    <name evidence="5" type="ORF">FQN60_015308</name>
</gene>
<dbReference type="GO" id="GO:0072659">
    <property type="term" value="P:protein localization to plasma membrane"/>
    <property type="evidence" value="ECO:0007669"/>
    <property type="project" value="TreeGrafter"/>
</dbReference>
<dbReference type="CDD" id="cd06768">
    <property type="entry name" value="PDZ_NHERF-like"/>
    <property type="match status" value="1"/>
</dbReference>
<dbReference type="InterPro" id="IPR036034">
    <property type="entry name" value="PDZ_sf"/>
</dbReference>
<dbReference type="Proteomes" id="UP000327493">
    <property type="component" value="Chromosome 21"/>
</dbReference>
<dbReference type="GO" id="GO:0016324">
    <property type="term" value="C:apical plasma membrane"/>
    <property type="evidence" value="ECO:0007669"/>
    <property type="project" value="TreeGrafter"/>
</dbReference>
<evidence type="ECO:0000313" key="4">
    <source>
        <dbReference type="EMBL" id="KAA8581037.1"/>
    </source>
</evidence>
<evidence type="ECO:0000313" key="6">
    <source>
        <dbReference type="Proteomes" id="UP000327493"/>
    </source>
</evidence>